<gene>
    <name evidence="3" type="ORF">TVY486_1101430</name>
</gene>
<evidence type="ECO:0000256" key="1">
    <source>
        <dbReference type="SAM" id="MobiDB-lite"/>
    </source>
</evidence>
<feature type="region of interest" description="Disordered" evidence="1">
    <location>
        <begin position="1"/>
        <end position="25"/>
    </location>
</feature>
<sequence length="105" mass="12690">MLFNTEACTASEQMKKKKKKKKKEENTRVLKCEMCRPSRRESKALVVRTLISPLWFVIAGFVELFLLCRSRFLPHHSVYLFIFLPSFRFPRRWFCFCFTPHVFCF</sequence>
<keyword evidence="2" id="KW-0812">Transmembrane</keyword>
<reference evidence="3" key="1">
    <citation type="journal article" date="2012" name="Proc. Natl. Acad. Sci. U.S.A.">
        <title>Antigenic diversity is generated by distinct evolutionary mechanisms in African trypanosome species.</title>
        <authorList>
            <person name="Jackson A.P."/>
            <person name="Berry A."/>
            <person name="Aslett M."/>
            <person name="Allison H.C."/>
            <person name="Burton P."/>
            <person name="Vavrova-Anderson J."/>
            <person name="Brown R."/>
            <person name="Browne H."/>
            <person name="Corton N."/>
            <person name="Hauser H."/>
            <person name="Gamble J."/>
            <person name="Gilderthorp R."/>
            <person name="Marcello L."/>
            <person name="McQuillan J."/>
            <person name="Otto T.D."/>
            <person name="Quail M.A."/>
            <person name="Sanders M.J."/>
            <person name="van Tonder A."/>
            <person name="Ginger M.L."/>
            <person name="Field M.C."/>
            <person name="Barry J.D."/>
            <person name="Hertz-Fowler C."/>
            <person name="Berriman M."/>
        </authorList>
    </citation>
    <scope>NUCLEOTIDE SEQUENCE</scope>
    <source>
        <strain evidence="3">Y486</strain>
    </source>
</reference>
<keyword evidence="2" id="KW-1133">Transmembrane helix</keyword>
<evidence type="ECO:0000256" key="2">
    <source>
        <dbReference type="SAM" id="Phobius"/>
    </source>
</evidence>
<dbReference type="EMBL" id="HE573027">
    <property type="protein sequence ID" value="CCC52658.1"/>
    <property type="molecule type" value="Genomic_DNA"/>
</dbReference>
<evidence type="ECO:0008006" key="4">
    <source>
        <dbReference type="Google" id="ProtNLM"/>
    </source>
</evidence>
<feature type="compositionally biased region" description="Polar residues" evidence="1">
    <location>
        <begin position="1"/>
        <end position="12"/>
    </location>
</feature>
<dbReference type="AlphaFoldDB" id="G0UA27"/>
<evidence type="ECO:0000313" key="3">
    <source>
        <dbReference type="EMBL" id="CCC52658.1"/>
    </source>
</evidence>
<keyword evidence="2" id="KW-0472">Membrane</keyword>
<dbReference type="VEuPathDB" id="TriTrypDB:TvY486_1101430"/>
<organism evidence="3">
    <name type="scientific">Trypanosoma vivax (strain Y486)</name>
    <dbReference type="NCBI Taxonomy" id="1055687"/>
    <lineage>
        <taxon>Eukaryota</taxon>
        <taxon>Discoba</taxon>
        <taxon>Euglenozoa</taxon>
        <taxon>Kinetoplastea</taxon>
        <taxon>Metakinetoplastina</taxon>
        <taxon>Trypanosomatida</taxon>
        <taxon>Trypanosomatidae</taxon>
        <taxon>Trypanosoma</taxon>
        <taxon>Duttonella</taxon>
    </lineage>
</organism>
<feature type="transmembrane region" description="Helical" evidence="2">
    <location>
        <begin position="45"/>
        <end position="66"/>
    </location>
</feature>
<proteinExistence type="predicted"/>
<accession>G0UA27</accession>
<name>G0UA27_TRYVY</name>
<protein>
    <recommendedName>
        <fullName evidence="4">Transmembrane protein</fullName>
    </recommendedName>
</protein>